<dbReference type="EMBL" id="HBEL01009311">
    <property type="protein sequence ID" value="CAD8408350.1"/>
    <property type="molecule type" value="Transcribed_RNA"/>
</dbReference>
<organism evidence="1">
    <name type="scientific">Proboscia inermis</name>
    <dbReference type="NCBI Taxonomy" id="420281"/>
    <lineage>
        <taxon>Eukaryota</taxon>
        <taxon>Sar</taxon>
        <taxon>Stramenopiles</taxon>
        <taxon>Ochrophyta</taxon>
        <taxon>Bacillariophyta</taxon>
        <taxon>Coscinodiscophyceae</taxon>
        <taxon>Rhizosoleniophycidae</taxon>
        <taxon>Rhizosoleniales</taxon>
        <taxon>Rhizosoleniaceae</taxon>
        <taxon>Proboscia</taxon>
    </lineage>
</organism>
<reference evidence="1" key="1">
    <citation type="submission" date="2021-01" db="EMBL/GenBank/DDBJ databases">
        <authorList>
            <person name="Corre E."/>
            <person name="Pelletier E."/>
            <person name="Niang G."/>
            <person name="Scheremetjew M."/>
            <person name="Finn R."/>
            <person name="Kale V."/>
            <person name="Holt S."/>
            <person name="Cochrane G."/>
            <person name="Meng A."/>
            <person name="Brown T."/>
            <person name="Cohen L."/>
        </authorList>
    </citation>
    <scope>NUCLEOTIDE SEQUENCE</scope>
    <source>
        <strain evidence="1">CCAP1064/1</strain>
    </source>
</reference>
<gene>
    <name evidence="1" type="ORF">PINE0816_LOCUS4470</name>
</gene>
<evidence type="ECO:0000313" key="1">
    <source>
        <dbReference type="EMBL" id="CAD8408350.1"/>
    </source>
</evidence>
<name>A0A7S0GAH0_9STRA</name>
<dbReference type="AlphaFoldDB" id="A0A7S0GAH0"/>
<sequence>MSACSILRVMDMHDASQGLKISNKAKNARRNMSMRILSILFVSALLLILPESTVSWSPSQYVVHPHLFSHGNNIQFRRARTSSRFQHHENIEDNAPLPPPYSGPIPQPTSENAPLGGISVGELGLDLAVAPSTVAPGSLGLYAVLSEAATDGSAIESATLPAFTLLGGYSRHGIFQSRDEGDKTVAFALDNANTAVFYERELMSVVDALALAAQTVGKDNSCGLAGHVLLPDENKESFSIYLDIEDPEFGRYFVPDPVDDFDSVPLVQRLGQFCNDLAWDYQNPPTTREEYDKASNEKNVVQLAWRLAYDEEINSLVPSWPVSILARDVTFANNRDLMELGTRYGWNYWQATVDLDAL</sequence>
<protein>
    <submittedName>
        <fullName evidence="1">Uncharacterized protein</fullName>
    </submittedName>
</protein>
<accession>A0A7S0GAH0</accession>
<proteinExistence type="predicted"/>